<feature type="domain" description="Multidrug resistance protein MdtA-like C-terminal permuted SH3" evidence="3">
    <location>
        <begin position="283"/>
        <end position="340"/>
    </location>
</feature>
<dbReference type="GO" id="GO:1990281">
    <property type="term" value="C:efflux pump complex"/>
    <property type="evidence" value="ECO:0007669"/>
    <property type="project" value="TreeGrafter"/>
</dbReference>
<accession>A0A8I0AM92</accession>
<feature type="signal peptide" evidence="2">
    <location>
        <begin position="1"/>
        <end position="30"/>
    </location>
</feature>
<gene>
    <name evidence="4" type="ORF">H8S09_12170</name>
</gene>
<proteinExistence type="predicted"/>
<dbReference type="PROSITE" id="PS51257">
    <property type="entry name" value="PROKAR_LIPOPROTEIN"/>
    <property type="match status" value="1"/>
</dbReference>
<feature type="coiled-coil region" evidence="1">
    <location>
        <begin position="106"/>
        <end position="133"/>
    </location>
</feature>
<evidence type="ECO:0000313" key="4">
    <source>
        <dbReference type="EMBL" id="MBC5663616.1"/>
    </source>
</evidence>
<dbReference type="EMBL" id="JACOOX010000006">
    <property type="protein sequence ID" value="MBC5663616.1"/>
    <property type="molecule type" value="Genomic_DNA"/>
</dbReference>
<organism evidence="4 5">
    <name type="scientific">Coprococcus hominis</name>
    <name type="common">ex Liu et al. 2022</name>
    <dbReference type="NCBI Taxonomy" id="2763039"/>
    <lineage>
        <taxon>Bacteria</taxon>
        <taxon>Bacillati</taxon>
        <taxon>Bacillota</taxon>
        <taxon>Clostridia</taxon>
        <taxon>Lachnospirales</taxon>
        <taxon>Lachnospiraceae</taxon>
        <taxon>Coprococcus</taxon>
    </lineage>
</organism>
<evidence type="ECO:0000313" key="5">
    <source>
        <dbReference type="Proteomes" id="UP000615234"/>
    </source>
</evidence>
<evidence type="ECO:0000256" key="1">
    <source>
        <dbReference type="SAM" id="Coils"/>
    </source>
</evidence>
<dbReference type="RefSeq" id="WP_021943715.1">
    <property type="nucleotide sequence ID" value="NZ_JACOOX010000006.1"/>
</dbReference>
<sequence length="341" mass="38050">MRKRIKKGVACVLCASMVAALLGGCSSKNAESSKPSIHIESYTKVGYDTVTVQSGDISPILNLKLSPDEFETKNYKVSQDDYEVEKVNVSKGDRVKAGDIMVQFKADDIQDTIKEYTEQKAENELLIEHYQKLMQIDGSEDYSDDIASLKEDIQIADTYIKEQNEKMKEYCLIAEKDGTVTYVNEWLGYGYASSSDNLVTVASGSSNYTATTDDDYEFKKGDVYQADYEVASYDMKVIDVSQYEDKATGKQMQKILFEPVDSMAGISEEDVLTMTIHKPVISNVVYVDEKAINEKSEDNYYVFTINDDGFRTAVDVTIGETVDGYTIIKSGLKAGEQVTVN</sequence>
<name>A0A8I0AM92_9FIRM</name>
<evidence type="ECO:0000256" key="2">
    <source>
        <dbReference type="SAM" id="SignalP"/>
    </source>
</evidence>
<feature type="chain" id="PRO_5034809454" description="Multidrug resistance protein MdtA-like C-terminal permuted SH3 domain-containing protein" evidence="2">
    <location>
        <begin position="31"/>
        <end position="341"/>
    </location>
</feature>
<dbReference type="Proteomes" id="UP000615234">
    <property type="component" value="Unassembled WGS sequence"/>
</dbReference>
<dbReference type="PANTHER" id="PTHR30469">
    <property type="entry name" value="MULTIDRUG RESISTANCE PROTEIN MDTA"/>
    <property type="match status" value="1"/>
</dbReference>
<protein>
    <recommendedName>
        <fullName evidence="3">Multidrug resistance protein MdtA-like C-terminal permuted SH3 domain-containing protein</fullName>
    </recommendedName>
</protein>
<keyword evidence="1" id="KW-0175">Coiled coil</keyword>
<evidence type="ECO:0000259" key="3">
    <source>
        <dbReference type="Pfam" id="PF25967"/>
    </source>
</evidence>
<reference evidence="4 5" key="1">
    <citation type="submission" date="2020-08" db="EMBL/GenBank/DDBJ databases">
        <title>Genome public.</title>
        <authorList>
            <person name="Liu C."/>
            <person name="Sun Q."/>
        </authorList>
    </citation>
    <scope>NUCLEOTIDE SEQUENCE [LARGE SCALE GENOMIC DNA]</scope>
    <source>
        <strain evidence="4 5">NSJ-10</strain>
    </source>
</reference>
<dbReference type="Gene3D" id="2.40.420.20">
    <property type="match status" value="1"/>
</dbReference>
<keyword evidence="5" id="KW-1185">Reference proteome</keyword>
<dbReference type="GO" id="GO:0015562">
    <property type="term" value="F:efflux transmembrane transporter activity"/>
    <property type="evidence" value="ECO:0007669"/>
    <property type="project" value="TreeGrafter"/>
</dbReference>
<dbReference type="InterPro" id="IPR058627">
    <property type="entry name" value="MdtA-like_C"/>
</dbReference>
<dbReference type="AlphaFoldDB" id="A0A8I0AM92"/>
<comment type="caution">
    <text evidence="4">The sequence shown here is derived from an EMBL/GenBank/DDBJ whole genome shotgun (WGS) entry which is preliminary data.</text>
</comment>
<dbReference type="Pfam" id="PF25967">
    <property type="entry name" value="RND-MFP_C"/>
    <property type="match status" value="1"/>
</dbReference>
<keyword evidence="2" id="KW-0732">Signal</keyword>